<feature type="transmembrane region" description="Helical" evidence="11">
    <location>
        <begin position="576"/>
        <end position="598"/>
    </location>
</feature>
<dbReference type="InterPro" id="IPR017911">
    <property type="entry name" value="MacB-like_ATP-bd"/>
</dbReference>
<keyword evidence="8 11" id="KW-1133">Transmembrane helix</keyword>
<reference evidence="13 14" key="1">
    <citation type="submission" date="2022-10" db="EMBL/GenBank/DDBJ databases">
        <title>Weissella fermenti sp. nov., isolated from fermented cabbage.</title>
        <authorList>
            <person name="Lee J.K."/>
            <person name="Baek J.H."/>
            <person name="Choi D.G."/>
            <person name="Kim J.M."/>
            <person name="Jeon C.O."/>
        </authorList>
    </citation>
    <scope>NUCLEOTIDE SEQUENCE [LARGE SCALE GENOMIC DNA]</scope>
    <source>
        <strain evidence="13 14">KACC 18534</strain>
    </source>
</reference>
<feature type="domain" description="ABC transporter" evidence="12">
    <location>
        <begin position="4"/>
        <end position="242"/>
    </location>
</feature>
<comment type="subcellular location">
    <subcellularLocation>
        <location evidence="1">Cell inner membrane</location>
        <topology evidence="1">Multi-pass membrane protein</topology>
    </subcellularLocation>
</comment>
<dbReference type="InterPro" id="IPR017871">
    <property type="entry name" value="ABC_transporter-like_CS"/>
</dbReference>
<evidence type="ECO:0000256" key="5">
    <source>
        <dbReference type="ARBA" id="ARBA00022692"/>
    </source>
</evidence>
<evidence type="ECO:0000313" key="13">
    <source>
        <dbReference type="EMBL" id="MCW0953574.1"/>
    </source>
</evidence>
<protein>
    <submittedName>
        <fullName evidence="13">ATP-binding cassette domain-containing protein</fullName>
    </submittedName>
</protein>
<gene>
    <name evidence="13" type="ORF">OIT44_05810</name>
</gene>
<dbReference type="InterPro" id="IPR003593">
    <property type="entry name" value="AAA+_ATPase"/>
</dbReference>
<dbReference type="Pfam" id="PF00005">
    <property type="entry name" value="ABC_tran"/>
    <property type="match status" value="1"/>
</dbReference>
<evidence type="ECO:0000256" key="7">
    <source>
        <dbReference type="ARBA" id="ARBA00022840"/>
    </source>
</evidence>
<dbReference type="EMBL" id="JAOZFE010000006">
    <property type="protein sequence ID" value="MCW0953574.1"/>
    <property type="molecule type" value="Genomic_DNA"/>
</dbReference>
<keyword evidence="2" id="KW-0813">Transport</keyword>
<feature type="transmembrane region" description="Helical" evidence="11">
    <location>
        <begin position="500"/>
        <end position="518"/>
    </location>
</feature>
<evidence type="ECO:0000256" key="11">
    <source>
        <dbReference type="SAM" id="Phobius"/>
    </source>
</evidence>
<dbReference type="Proteomes" id="UP001526225">
    <property type="component" value="Unassembled WGS sequence"/>
</dbReference>
<dbReference type="CDD" id="cd03255">
    <property type="entry name" value="ABC_MJ0796_LolCDE_FtsE"/>
    <property type="match status" value="1"/>
</dbReference>
<evidence type="ECO:0000256" key="3">
    <source>
        <dbReference type="ARBA" id="ARBA00022475"/>
    </source>
</evidence>
<keyword evidence="4" id="KW-0997">Cell inner membrane</keyword>
<feature type="transmembrane region" description="Helical" evidence="11">
    <location>
        <begin position="266"/>
        <end position="285"/>
    </location>
</feature>
<evidence type="ECO:0000256" key="1">
    <source>
        <dbReference type="ARBA" id="ARBA00004429"/>
    </source>
</evidence>
<keyword evidence="5 11" id="KW-0812">Transmembrane</keyword>
<dbReference type="GO" id="GO:0005524">
    <property type="term" value="F:ATP binding"/>
    <property type="evidence" value="ECO:0007669"/>
    <property type="project" value="UniProtKB-KW"/>
</dbReference>
<dbReference type="InterPro" id="IPR003838">
    <property type="entry name" value="ABC3_permease_C"/>
</dbReference>
<sequence length="652" mass="70895">MAFLELRDIFKSYYIGKEEFPVLKGIDLDFELGEFVSILGESGGGKSTLMNIIGGLDRQFKGQVTIDGQTLDHTQEKQLDEYRRSTIGYIYQSYNLINHLSVLDNVLLSLDMTTLSRGEKINRAKELLADVGLSDQIKKFPNQLSGGQKQRVAIARALAKDPDVIIADEPTGALDAVNTQEVLVILNKIAKQGKLVITVTHSQDVADNGSRIVRLVDGKIASDDVIRPEEQNVEPDKKAFASKPLRFMDSLRSSWKHLWRNIGKNSLIIIGTAIGLFAVILFGGLGNGVKSYINDQVNSLVNPQSITVMRAMDENSMDGMNLDPSTMGISDKQISQLKTVKNVDSVEAGYEFQNAQMSGLSKKPVSLSSVRSWTAQYNNDMIVAGKPAKENEMVVDKASVAQRVDKKNWKSVIGKTVKVTFTSADKDGKPVIVEHDVKISGITESQQGAVNAMQAATMSKILKDAGAMSEPVFVGMQANDRDDVDKIKKEIEGMKVNGKAAYTVITVGTILDTVNIFVDLATNILAMIAGISLIVSALMIIVTMYMSVAERTKEIGILRALGESKRDIRRLFTSESIMMGLMSAALATGLAFGLGTLMNSALYSIAKFDMIQIGVGNVISTFILALVISFLAALLPARRAAKLNPIDALSAD</sequence>
<feature type="transmembrane region" description="Helical" evidence="11">
    <location>
        <begin position="610"/>
        <end position="635"/>
    </location>
</feature>
<dbReference type="InterPro" id="IPR025857">
    <property type="entry name" value="MacB_PCD"/>
</dbReference>
<organism evidence="13 14">
    <name type="scientific">Weissella ceti</name>
    <dbReference type="NCBI Taxonomy" id="759620"/>
    <lineage>
        <taxon>Bacteria</taxon>
        <taxon>Bacillati</taxon>
        <taxon>Bacillota</taxon>
        <taxon>Bacilli</taxon>
        <taxon>Lactobacillales</taxon>
        <taxon>Lactobacillaceae</taxon>
        <taxon>Weissella</taxon>
    </lineage>
</organism>
<dbReference type="Pfam" id="PF02687">
    <property type="entry name" value="FtsX"/>
    <property type="match status" value="1"/>
</dbReference>
<keyword evidence="14" id="KW-1185">Reference proteome</keyword>
<keyword evidence="9 11" id="KW-0472">Membrane</keyword>
<keyword evidence="7 13" id="KW-0067">ATP-binding</keyword>
<comment type="caution">
    <text evidence="13">The sequence shown here is derived from an EMBL/GenBank/DDBJ whole genome shotgun (WGS) entry which is preliminary data.</text>
</comment>
<dbReference type="SUPFAM" id="SSF52540">
    <property type="entry name" value="P-loop containing nucleoside triphosphate hydrolases"/>
    <property type="match status" value="1"/>
</dbReference>
<proteinExistence type="inferred from homology"/>
<dbReference type="Gene3D" id="3.40.50.300">
    <property type="entry name" value="P-loop containing nucleotide triphosphate hydrolases"/>
    <property type="match status" value="1"/>
</dbReference>
<dbReference type="SMART" id="SM00382">
    <property type="entry name" value="AAA"/>
    <property type="match status" value="1"/>
</dbReference>
<keyword evidence="3" id="KW-1003">Cell membrane</keyword>
<evidence type="ECO:0000259" key="12">
    <source>
        <dbReference type="PROSITE" id="PS50893"/>
    </source>
</evidence>
<keyword evidence="6" id="KW-0547">Nucleotide-binding</keyword>
<evidence type="ECO:0000256" key="6">
    <source>
        <dbReference type="ARBA" id="ARBA00022741"/>
    </source>
</evidence>
<evidence type="ECO:0000256" key="4">
    <source>
        <dbReference type="ARBA" id="ARBA00022519"/>
    </source>
</evidence>
<name>A0ABT3E5P8_9LACO</name>
<evidence type="ECO:0000256" key="10">
    <source>
        <dbReference type="ARBA" id="ARBA00038388"/>
    </source>
</evidence>
<dbReference type="InterPro" id="IPR003439">
    <property type="entry name" value="ABC_transporter-like_ATP-bd"/>
</dbReference>
<dbReference type="PROSITE" id="PS00211">
    <property type="entry name" value="ABC_TRANSPORTER_1"/>
    <property type="match status" value="1"/>
</dbReference>
<comment type="similarity">
    <text evidence="10">Belongs to the ABC transporter superfamily. Macrolide exporter (TC 3.A.1.122) family.</text>
</comment>
<evidence type="ECO:0000256" key="9">
    <source>
        <dbReference type="ARBA" id="ARBA00023136"/>
    </source>
</evidence>
<dbReference type="InterPro" id="IPR027417">
    <property type="entry name" value="P-loop_NTPase"/>
</dbReference>
<evidence type="ECO:0000313" key="14">
    <source>
        <dbReference type="Proteomes" id="UP001526225"/>
    </source>
</evidence>
<evidence type="ECO:0000256" key="2">
    <source>
        <dbReference type="ARBA" id="ARBA00022448"/>
    </source>
</evidence>
<dbReference type="PANTHER" id="PTHR42798:SF2">
    <property type="entry name" value="ABC TRANSPORTER ATP-BINDING PROTEIN MG467-RELATED"/>
    <property type="match status" value="1"/>
</dbReference>
<dbReference type="PROSITE" id="PS50893">
    <property type="entry name" value="ABC_TRANSPORTER_2"/>
    <property type="match status" value="1"/>
</dbReference>
<dbReference type="PANTHER" id="PTHR42798">
    <property type="entry name" value="LIPOPROTEIN-RELEASING SYSTEM ATP-BINDING PROTEIN LOLD"/>
    <property type="match status" value="1"/>
</dbReference>
<dbReference type="RefSeq" id="WP_213409112.1">
    <property type="nucleotide sequence ID" value="NZ_CP074441.1"/>
</dbReference>
<dbReference type="Pfam" id="PF12704">
    <property type="entry name" value="MacB_PCD"/>
    <property type="match status" value="1"/>
</dbReference>
<evidence type="ECO:0000256" key="8">
    <source>
        <dbReference type="ARBA" id="ARBA00022989"/>
    </source>
</evidence>
<accession>A0ABT3E5P8</accession>
<feature type="transmembrane region" description="Helical" evidence="11">
    <location>
        <begin position="524"/>
        <end position="545"/>
    </location>
</feature>